<name>A0ABY5L2M2_9SPHN</name>
<keyword evidence="3" id="KW-1185">Reference proteome</keyword>
<dbReference type="Gene3D" id="2.60.120.10">
    <property type="entry name" value="Jelly Rolls"/>
    <property type="match status" value="1"/>
</dbReference>
<feature type="domain" description="HTH crp-type" evidence="1">
    <location>
        <begin position="103"/>
        <end position="168"/>
    </location>
</feature>
<proteinExistence type="predicted"/>
<sequence>MLWLPATAVLSFGETLTERNIECGIVGMEGAIGWEPLIGLPRSGQRLAALIGGTIVAISCDRLAQIGERRPAIVAHLLRYRETLLIQMRWTIAARLQNGPDRRLARWLCMLHDRVEGDTLDITHLRLAAFLNARRASITDSLHVLEGERIVRCTRGKIFVRDRSALEAAAGPAYGPAEAAYAALFER</sequence>
<evidence type="ECO:0000313" key="2">
    <source>
        <dbReference type="EMBL" id="UUL81204.1"/>
    </source>
</evidence>
<evidence type="ECO:0000259" key="1">
    <source>
        <dbReference type="Pfam" id="PF13545"/>
    </source>
</evidence>
<dbReference type="InterPro" id="IPR036390">
    <property type="entry name" value="WH_DNA-bd_sf"/>
</dbReference>
<dbReference type="Proteomes" id="UP001058533">
    <property type="component" value="Chromosome"/>
</dbReference>
<protein>
    <submittedName>
        <fullName evidence="2">Helix-turn-helix domain-containing protein</fullName>
    </submittedName>
</protein>
<dbReference type="InterPro" id="IPR012318">
    <property type="entry name" value="HTH_CRP"/>
</dbReference>
<accession>A0ABY5L2M2</accession>
<dbReference type="EMBL" id="CP101740">
    <property type="protein sequence ID" value="UUL81204.1"/>
    <property type="molecule type" value="Genomic_DNA"/>
</dbReference>
<dbReference type="InterPro" id="IPR014710">
    <property type="entry name" value="RmlC-like_jellyroll"/>
</dbReference>
<reference evidence="2" key="1">
    <citation type="submission" date="2022-07" db="EMBL/GenBank/DDBJ databases">
        <title>Sphingomonas sp. nov., a novel bacterium isolated from the north slope of the Mount Everest.</title>
        <authorList>
            <person name="Cui X."/>
            <person name="Liu Y."/>
        </authorList>
    </citation>
    <scope>NUCLEOTIDE SEQUENCE</scope>
    <source>
        <strain evidence="2">S5-59</strain>
    </source>
</reference>
<dbReference type="Pfam" id="PF13545">
    <property type="entry name" value="HTH_Crp_2"/>
    <property type="match status" value="1"/>
</dbReference>
<dbReference type="RefSeq" id="WP_256504851.1">
    <property type="nucleotide sequence ID" value="NZ_CP101740.1"/>
</dbReference>
<gene>
    <name evidence="2" type="ORF">NMP03_08120</name>
</gene>
<organism evidence="2 3">
    <name type="scientific">Sphingomonas qomolangmaensis</name>
    <dbReference type="NCBI Taxonomy" id="2918765"/>
    <lineage>
        <taxon>Bacteria</taxon>
        <taxon>Pseudomonadati</taxon>
        <taxon>Pseudomonadota</taxon>
        <taxon>Alphaproteobacteria</taxon>
        <taxon>Sphingomonadales</taxon>
        <taxon>Sphingomonadaceae</taxon>
        <taxon>Sphingomonas</taxon>
    </lineage>
</organism>
<evidence type="ECO:0000313" key="3">
    <source>
        <dbReference type="Proteomes" id="UP001058533"/>
    </source>
</evidence>
<dbReference type="SUPFAM" id="SSF46785">
    <property type="entry name" value="Winged helix' DNA-binding domain"/>
    <property type="match status" value="1"/>
</dbReference>